<evidence type="ECO:0000259" key="7">
    <source>
        <dbReference type="Pfam" id="PF08240"/>
    </source>
</evidence>
<gene>
    <name evidence="8" type="ORF">RD110_03290</name>
</gene>
<dbReference type="InterPro" id="IPR002328">
    <property type="entry name" value="ADH_Zn_CS"/>
</dbReference>
<evidence type="ECO:0000256" key="4">
    <source>
        <dbReference type="ARBA" id="ARBA00023002"/>
    </source>
</evidence>
<feature type="domain" description="Alcohol dehydrogenase-like N-terminal" evidence="7">
    <location>
        <begin position="29"/>
        <end position="145"/>
    </location>
</feature>
<dbReference type="STRING" id="1842727.RD110_03290"/>
<dbReference type="GO" id="GO:0008106">
    <property type="term" value="F:alcohol dehydrogenase (NADP+) activity"/>
    <property type="evidence" value="ECO:0007669"/>
    <property type="project" value="UniProtKB-ARBA"/>
</dbReference>
<keyword evidence="9" id="KW-1185">Reference proteome</keyword>
<dbReference type="EMBL" id="CP019236">
    <property type="protein sequence ID" value="APW36352.1"/>
    <property type="molecule type" value="Genomic_DNA"/>
</dbReference>
<dbReference type="Gene3D" id="3.40.50.720">
    <property type="entry name" value="NAD(P)-binding Rossmann-like Domain"/>
    <property type="match status" value="1"/>
</dbReference>
<dbReference type="RefSeq" id="WP_076196669.1">
    <property type="nucleotide sequence ID" value="NZ_CP019236.1"/>
</dbReference>
<dbReference type="OrthoDB" id="9771084at2"/>
<keyword evidence="2 5" id="KW-0479">Metal-binding</keyword>
<evidence type="ECO:0000256" key="5">
    <source>
        <dbReference type="RuleBase" id="RU361277"/>
    </source>
</evidence>
<sequence>MTLAHAYAAQSATTPLAPFTFQRRFLTARDVAIDILYCGVCHSDLHTARSEWGPSVYPCVPGHEIVGRVSEVGTDVSKFKVGDFVGVGCMVDSCQHCQPCAQGLEQYCDNGMTGTYNSQEQVSRANTLGGYSDHIVVSEKFVLRISHHEKALAAVAPLLCAGITTYSPLRYWKVGPGQKVGIVGLGGLGHMGIKIATALGAHVVLFTTSPSKTEDALRLGAKEVVVSENADALAIHRNSFDFILDTVAVAHNLDPLVTLLKMNGTLVLVGIPSSPNPSPGAFGLISKRRSISGSMIGGIAETQEMLDFCAKHNIVSDVEIIKMPQINEAYERMLKSDVKYRFVIDMATVR</sequence>
<dbReference type="KEGG" id="rhy:RD110_03290"/>
<dbReference type="AlphaFoldDB" id="A0A1P8JRH0"/>
<dbReference type="FunFam" id="3.40.50.720:FF:000022">
    <property type="entry name" value="Cinnamyl alcohol dehydrogenase"/>
    <property type="match status" value="1"/>
</dbReference>
<dbReference type="Gene3D" id="3.90.180.10">
    <property type="entry name" value="Medium-chain alcohol dehydrogenases, catalytic domain"/>
    <property type="match status" value="1"/>
</dbReference>
<dbReference type="SUPFAM" id="SSF50129">
    <property type="entry name" value="GroES-like"/>
    <property type="match status" value="1"/>
</dbReference>
<dbReference type="PROSITE" id="PS00065">
    <property type="entry name" value="D_2_HYDROXYACID_DH_1"/>
    <property type="match status" value="1"/>
</dbReference>
<accession>A0A1P8JRH0</accession>
<evidence type="ECO:0000313" key="9">
    <source>
        <dbReference type="Proteomes" id="UP000186609"/>
    </source>
</evidence>
<dbReference type="PANTHER" id="PTHR42683">
    <property type="entry name" value="ALDEHYDE REDUCTASE"/>
    <property type="match status" value="1"/>
</dbReference>
<evidence type="ECO:0000256" key="3">
    <source>
        <dbReference type="ARBA" id="ARBA00022833"/>
    </source>
</evidence>
<evidence type="ECO:0000259" key="6">
    <source>
        <dbReference type="Pfam" id="PF00107"/>
    </source>
</evidence>
<dbReference type="Pfam" id="PF00107">
    <property type="entry name" value="ADH_zinc_N"/>
    <property type="match status" value="1"/>
</dbReference>
<proteinExistence type="inferred from homology"/>
<evidence type="ECO:0000313" key="8">
    <source>
        <dbReference type="EMBL" id="APW36352.1"/>
    </source>
</evidence>
<dbReference type="PROSITE" id="PS00059">
    <property type="entry name" value="ADH_ZINC"/>
    <property type="match status" value="1"/>
</dbReference>
<dbReference type="InterPro" id="IPR013154">
    <property type="entry name" value="ADH-like_N"/>
</dbReference>
<dbReference type="CDD" id="cd05283">
    <property type="entry name" value="CAD1"/>
    <property type="match status" value="1"/>
</dbReference>
<reference evidence="8 9" key="1">
    <citation type="submission" date="2017-01" db="EMBL/GenBank/DDBJ databases">
        <authorList>
            <person name="Mah S.A."/>
            <person name="Swanson W.J."/>
            <person name="Moy G.W."/>
            <person name="Vacquier V.D."/>
        </authorList>
    </citation>
    <scope>NUCLEOTIDE SEQUENCE [LARGE SCALE GENOMIC DNA]</scope>
    <source>
        <strain evidence="8 9">DCY110</strain>
    </source>
</reference>
<dbReference type="InterPro" id="IPR011032">
    <property type="entry name" value="GroES-like_sf"/>
</dbReference>
<name>A0A1P8JRH0_9BURK</name>
<keyword evidence="3 5" id="KW-0862">Zinc</keyword>
<comment type="similarity">
    <text evidence="5">Belongs to the zinc-containing alcohol dehydrogenase family.</text>
</comment>
<dbReference type="InterPro" id="IPR047109">
    <property type="entry name" value="CAD-like"/>
</dbReference>
<protein>
    <submittedName>
        <fullName evidence="8">Hydroxyacid dehydrogenase</fullName>
    </submittedName>
</protein>
<comment type="cofactor">
    <cofactor evidence="1 5">
        <name>Zn(2+)</name>
        <dbReference type="ChEBI" id="CHEBI:29105"/>
    </cofactor>
</comment>
<dbReference type="GO" id="GO:0008270">
    <property type="term" value="F:zinc ion binding"/>
    <property type="evidence" value="ECO:0007669"/>
    <property type="project" value="InterPro"/>
</dbReference>
<organism evidence="8 9">
    <name type="scientific">Rhodoferax koreensis</name>
    <dbReference type="NCBI Taxonomy" id="1842727"/>
    <lineage>
        <taxon>Bacteria</taxon>
        <taxon>Pseudomonadati</taxon>
        <taxon>Pseudomonadota</taxon>
        <taxon>Betaproteobacteria</taxon>
        <taxon>Burkholderiales</taxon>
        <taxon>Comamonadaceae</taxon>
        <taxon>Rhodoferax</taxon>
    </lineage>
</organism>
<dbReference type="Pfam" id="PF08240">
    <property type="entry name" value="ADH_N"/>
    <property type="match status" value="1"/>
</dbReference>
<dbReference type="InterPro" id="IPR029752">
    <property type="entry name" value="D-isomer_DH_CS1"/>
</dbReference>
<evidence type="ECO:0000256" key="2">
    <source>
        <dbReference type="ARBA" id="ARBA00022723"/>
    </source>
</evidence>
<dbReference type="InterPro" id="IPR013149">
    <property type="entry name" value="ADH-like_C"/>
</dbReference>
<dbReference type="SUPFAM" id="SSF51735">
    <property type="entry name" value="NAD(P)-binding Rossmann-fold domains"/>
    <property type="match status" value="1"/>
</dbReference>
<dbReference type="Proteomes" id="UP000186609">
    <property type="component" value="Chromosome"/>
</dbReference>
<evidence type="ECO:0000256" key="1">
    <source>
        <dbReference type="ARBA" id="ARBA00001947"/>
    </source>
</evidence>
<feature type="domain" description="Alcohol dehydrogenase-like C-terminal" evidence="6">
    <location>
        <begin position="187"/>
        <end position="310"/>
    </location>
</feature>
<keyword evidence="4" id="KW-0560">Oxidoreductase</keyword>
<dbReference type="InterPro" id="IPR036291">
    <property type="entry name" value="NAD(P)-bd_dom_sf"/>
</dbReference>